<dbReference type="AlphaFoldDB" id="A0A1X2GK17"/>
<evidence type="ECO:0000313" key="1">
    <source>
        <dbReference type="EMBL" id="ORX55593.1"/>
    </source>
</evidence>
<comment type="caution">
    <text evidence="1">The sequence shown here is derived from an EMBL/GenBank/DDBJ whole genome shotgun (WGS) entry which is preliminary data.</text>
</comment>
<proteinExistence type="predicted"/>
<dbReference type="OrthoDB" id="2290452at2759"/>
<keyword evidence="2" id="KW-1185">Reference proteome</keyword>
<organism evidence="1 2">
    <name type="scientific">Hesseltinella vesiculosa</name>
    <dbReference type="NCBI Taxonomy" id="101127"/>
    <lineage>
        <taxon>Eukaryota</taxon>
        <taxon>Fungi</taxon>
        <taxon>Fungi incertae sedis</taxon>
        <taxon>Mucoromycota</taxon>
        <taxon>Mucoromycotina</taxon>
        <taxon>Mucoromycetes</taxon>
        <taxon>Mucorales</taxon>
        <taxon>Cunninghamellaceae</taxon>
        <taxon>Hesseltinella</taxon>
    </lineage>
</organism>
<sequence>MYSAVRRSSLQSKRNTKWGDSSSSHPFFLIFFRGETTSSCTKTTQIFNSTVHGVGNAAASIGRKIDVLLKSCSNDAVELSSIEVKKASVGPALVIAQQCKNLRTNASILSFLCALDPRRETLRTVAAIDLVAPSSFTHLRIH</sequence>
<accession>A0A1X2GK17</accession>
<reference evidence="1 2" key="1">
    <citation type="submission" date="2016-07" db="EMBL/GenBank/DDBJ databases">
        <title>Pervasive Adenine N6-methylation of Active Genes in Fungi.</title>
        <authorList>
            <consortium name="DOE Joint Genome Institute"/>
            <person name="Mondo S.J."/>
            <person name="Dannebaum R.O."/>
            <person name="Kuo R.C."/>
            <person name="Labutti K."/>
            <person name="Haridas S."/>
            <person name="Kuo A."/>
            <person name="Salamov A."/>
            <person name="Ahrendt S.R."/>
            <person name="Lipzen A."/>
            <person name="Sullivan W."/>
            <person name="Andreopoulos W.B."/>
            <person name="Clum A."/>
            <person name="Lindquist E."/>
            <person name="Daum C."/>
            <person name="Ramamoorthy G.K."/>
            <person name="Gryganskyi A."/>
            <person name="Culley D."/>
            <person name="Magnuson J.K."/>
            <person name="James T.Y."/>
            <person name="O'Malley M.A."/>
            <person name="Stajich J.E."/>
            <person name="Spatafora J.W."/>
            <person name="Visel A."/>
            <person name="Grigoriev I.V."/>
        </authorList>
    </citation>
    <scope>NUCLEOTIDE SEQUENCE [LARGE SCALE GENOMIC DNA]</scope>
    <source>
        <strain evidence="1 2">NRRL 3301</strain>
    </source>
</reference>
<name>A0A1X2GK17_9FUNG</name>
<evidence type="ECO:0000313" key="2">
    <source>
        <dbReference type="Proteomes" id="UP000242146"/>
    </source>
</evidence>
<dbReference type="EMBL" id="MCGT01000011">
    <property type="protein sequence ID" value="ORX55593.1"/>
    <property type="molecule type" value="Genomic_DNA"/>
</dbReference>
<dbReference type="STRING" id="101127.A0A1X2GK17"/>
<dbReference type="Proteomes" id="UP000242146">
    <property type="component" value="Unassembled WGS sequence"/>
</dbReference>
<gene>
    <name evidence="1" type="ORF">DM01DRAFT_1023217</name>
</gene>
<protein>
    <submittedName>
        <fullName evidence="1">Uncharacterized protein</fullName>
    </submittedName>
</protein>